<dbReference type="STRING" id="266940.Krad_2629"/>
<evidence type="ECO:0000256" key="1">
    <source>
        <dbReference type="SAM" id="MobiDB-lite"/>
    </source>
</evidence>
<protein>
    <submittedName>
        <fullName evidence="2">Uncharacterized protein</fullName>
    </submittedName>
</protein>
<accession>A6WBB2</accession>
<dbReference type="AlphaFoldDB" id="A6WBB2"/>
<dbReference type="EMBL" id="CP000750">
    <property type="protein sequence ID" value="ABS04101.1"/>
    <property type="molecule type" value="Genomic_DNA"/>
</dbReference>
<dbReference type="KEGG" id="kra:Krad_2629"/>
<name>A6WBB2_KINRD</name>
<reference evidence="3" key="1">
    <citation type="journal article" date="2008" name="PLoS ONE">
        <title>Survival in nuclear waste, extreme resistance, and potential applications gleaned from the genome sequence of Kineococcus radiotolerans SRS30216.</title>
        <authorList>
            <person name="Bagwell C.E."/>
            <person name="Bhat S."/>
            <person name="Hawkins G.M."/>
            <person name="Smith B.W."/>
            <person name="Biswas T."/>
            <person name="Hoover T.R."/>
            <person name="Saunders E."/>
            <person name="Han C.S."/>
            <person name="Tsodikov O.V."/>
            <person name="Shimkets L.J."/>
        </authorList>
    </citation>
    <scope>NUCLEOTIDE SEQUENCE [LARGE SCALE GENOMIC DNA]</scope>
    <source>
        <strain evidence="3">ATCC BAA-149 / DSM 14245 / SRS30216</strain>
    </source>
</reference>
<evidence type="ECO:0000313" key="3">
    <source>
        <dbReference type="Proteomes" id="UP000001116"/>
    </source>
</evidence>
<proteinExistence type="predicted"/>
<evidence type="ECO:0000313" key="2">
    <source>
        <dbReference type="EMBL" id="ABS04101.1"/>
    </source>
</evidence>
<sequence length="320" mass="33730">MQQVAIAGPGIADASRCTRDRVRDRRTVIPQTGRDRRRSDETPGCDSSETADASPQRRDHRRGDNMGGRTRAVRRVAGLTLAPYALCSCGSAPNATSPEESSQPALVLTPSQESAVAALTHPEFARRGNPLGLLSTTQDLVGDTLACDEVAEHLGIPIPTFPMLQERGFTLTCGSSEGTDVFEHPVPSAADPPAPPGDPAADVHGVTIAYLPPGVDVDGTPFDEARSRGLVWMTILYGGHIAEPPSHPAASATSEPPRSDFTTLRWRNGNVLGVQYMDPGDTRMAWRATAAGHVFAVSVDTSSDPVAGVALLKAGVDLPT</sequence>
<organism evidence="2 3">
    <name type="scientific">Kineococcus radiotolerans (strain ATCC BAA-149 / DSM 14245 / SRS30216)</name>
    <dbReference type="NCBI Taxonomy" id="266940"/>
    <lineage>
        <taxon>Bacteria</taxon>
        <taxon>Bacillati</taxon>
        <taxon>Actinomycetota</taxon>
        <taxon>Actinomycetes</taxon>
        <taxon>Kineosporiales</taxon>
        <taxon>Kineosporiaceae</taxon>
        <taxon>Kineococcus</taxon>
    </lineage>
</organism>
<gene>
    <name evidence="2" type="ordered locus">Krad_2629</name>
</gene>
<dbReference type="HOGENOM" id="CLU_075281_0_0_11"/>
<feature type="compositionally biased region" description="Basic and acidic residues" evidence="1">
    <location>
        <begin position="16"/>
        <end position="41"/>
    </location>
</feature>
<dbReference type="Proteomes" id="UP000001116">
    <property type="component" value="Chromosome"/>
</dbReference>
<keyword evidence="3" id="KW-1185">Reference proteome</keyword>
<feature type="region of interest" description="Disordered" evidence="1">
    <location>
        <begin position="1"/>
        <end position="71"/>
    </location>
</feature>
<feature type="compositionally biased region" description="Basic and acidic residues" evidence="1">
    <location>
        <begin position="55"/>
        <end position="64"/>
    </location>
</feature>